<dbReference type="InterPro" id="IPR011109">
    <property type="entry name" value="DNA_bind_recombinase_dom"/>
</dbReference>
<dbReference type="InterPro" id="IPR036162">
    <property type="entry name" value="Resolvase-like_N_sf"/>
</dbReference>
<dbReference type="KEGG" id="aagg:ETAA8_13360"/>
<accession>A0A517Y7P0</accession>
<evidence type="ECO:0000259" key="4">
    <source>
        <dbReference type="PROSITE" id="PS51737"/>
    </source>
</evidence>
<dbReference type="AlphaFoldDB" id="A0A517Y7P0"/>
<dbReference type="PROSITE" id="PS51737">
    <property type="entry name" value="RECOMBINASE_DNA_BIND"/>
    <property type="match status" value="1"/>
</dbReference>
<dbReference type="InterPro" id="IPR006119">
    <property type="entry name" value="Resolv_N"/>
</dbReference>
<sequence length="767" mass="86862">MRHKFRAKKRLRKRPLTRKAGWYSANQRTTGPICVWLLLIALYLSNPIKVCGATINDIDGACEISPNQVHLATPASKGYGSPVVADLPSAATSRRRSRRKQELDNQRAALRQRTEDEISRIHAEYWRTAGQHRDWAVGTAYARYSTRFQESIGDQIRSLLEFALANRIRVPRELIFFDLAVRGAKNRRTGLDELRHALKSRKASVLLLFATNRLFRKTYRTLEFVDSVHQQLRARCIFVKSGVDTDDRDRWEGLLHLAAIMDQFVVRMGIAHIHAAHEGMLIKQLVFGTISFGYCGRPIPGELTRKNKPRCEIAVDDRAAEVVRSIFQWYVHDRLEIIDILRRLNADPAVPLPPKTTVGRWTRLAVRSVLQNTRYRGLWRYGVCESVFLPDDDYVCQRPRAAPLKEVQLDELRIVDDALWFAAAERIARDKQGRGGRSPKDGDSTARPKLLNGLLVCPQHDDQRLYVGGPFGRVMVCPICRAMPAADRPLYTMLNRQLATELLITQIIGLIHADAELDQQIVNVCEQAAVAAQCPDPTAIKHLQQELIACMRTIDLTRRTAGSTAEDQQQAETTIRDLQGEAAGLRSELARLQLQQQQLPRVPTCGEVQALRNRMASRLLAAFESNDIEVIAQARRILELVTGGRIALEQQGLREPKRGWLRARYRCQLISALSAESSGAAHLSNADGEIEMILDFRRPSEFDLKAENARVFKVDGRTNREIMAELGCSRSMVTKLLKHAAFLRGETYIDGRTLRHQRSPRSKLANE</sequence>
<dbReference type="InterPro" id="IPR050639">
    <property type="entry name" value="SSR_resolvase"/>
</dbReference>
<keyword evidence="1" id="KW-0238">DNA-binding</keyword>
<dbReference type="InterPro" id="IPR038109">
    <property type="entry name" value="DNA_bind_recomb_sf"/>
</dbReference>
<dbReference type="EMBL" id="CP036274">
    <property type="protein sequence ID" value="QDU26260.1"/>
    <property type="molecule type" value="Genomic_DNA"/>
</dbReference>
<dbReference type="Gene3D" id="3.40.50.1390">
    <property type="entry name" value="Resolvase, N-terminal catalytic domain"/>
    <property type="match status" value="1"/>
</dbReference>
<dbReference type="OrthoDB" id="278150at2"/>
<gene>
    <name evidence="5" type="ORF">ETAA8_13360</name>
</gene>
<dbReference type="PANTHER" id="PTHR30461">
    <property type="entry name" value="DNA-INVERTASE FROM LAMBDOID PROPHAGE"/>
    <property type="match status" value="1"/>
</dbReference>
<dbReference type="Pfam" id="PF07508">
    <property type="entry name" value="Recombinase"/>
    <property type="match status" value="1"/>
</dbReference>
<dbReference type="Pfam" id="PF00239">
    <property type="entry name" value="Resolvase"/>
    <property type="match status" value="1"/>
</dbReference>
<dbReference type="Gene3D" id="3.90.1750.20">
    <property type="entry name" value="Putative Large Serine Recombinase, Chain B, Domain 2"/>
    <property type="match status" value="1"/>
</dbReference>
<dbReference type="Proteomes" id="UP000315017">
    <property type="component" value="Chromosome"/>
</dbReference>
<keyword evidence="3" id="KW-0175">Coiled coil</keyword>
<proteinExistence type="predicted"/>
<evidence type="ECO:0000313" key="5">
    <source>
        <dbReference type="EMBL" id="QDU26260.1"/>
    </source>
</evidence>
<dbReference type="GO" id="GO:0000150">
    <property type="term" value="F:DNA strand exchange activity"/>
    <property type="evidence" value="ECO:0007669"/>
    <property type="project" value="InterPro"/>
</dbReference>
<dbReference type="GO" id="GO:0003677">
    <property type="term" value="F:DNA binding"/>
    <property type="evidence" value="ECO:0007669"/>
    <property type="project" value="UniProtKB-KW"/>
</dbReference>
<keyword evidence="2" id="KW-0233">DNA recombination</keyword>
<reference evidence="5 6" key="1">
    <citation type="submission" date="2019-02" db="EMBL/GenBank/DDBJ databases">
        <title>Deep-cultivation of Planctomycetes and their phenomic and genomic characterization uncovers novel biology.</title>
        <authorList>
            <person name="Wiegand S."/>
            <person name="Jogler M."/>
            <person name="Boedeker C."/>
            <person name="Pinto D."/>
            <person name="Vollmers J."/>
            <person name="Rivas-Marin E."/>
            <person name="Kohn T."/>
            <person name="Peeters S.H."/>
            <person name="Heuer A."/>
            <person name="Rast P."/>
            <person name="Oberbeckmann S."/>
            <person name="Bunk B."/>
            <person name="Jeske O."/>
            <person name="Meyerdierks A."/>
            <person name="Storesund J.E."/>
            <person name="Kallscheuer N."/>
            <person name="Luecker S."/>
            <person name="Lage O.M."/>
            <person name="Pohl T."/>
            <person name="Merkel B.J."/>
            <person name="Hornburger P."/>
            <person name="Mueller R.-W."/>
            <person name="Bruemmer F."/>
            <person name="Labrenz M."/>
            <person name="Spormann A.M."/>
            <person name="Op den Camp H."/>
            <person name="Overmann J."/>
            <person name="Amann R."/>
            <person name="Jetten M.S.M."/>
            <person name="Mascher T."/>
            <person name="Medema M.H."/>
            <person name="Devos D.P."/>
            <person name="Kaster A.-K."/>
            <person name="Ovreas L."/>
            <person name="Rohde M."/>
            <person name="Galperin M.Y."/>
            <person name="Jogler C."/>
        </authorList>
    </citation>
    <scope>NUCLEOTIDE SEQUENCE [LARGE SCALE GENOMIC DNA]</scope>
    <source>
        <strain evidence="5 6">ETA_A8</strain>
    </source>
</reference>
<keyword evidence="6" id="KW-1185">Reference proteome</keyword>
<protein>
    <recommendedName>
        <fullName evidence="4">Recombinase domain-containing protein</fullName>
    </recommendedName>
</protein>
<feature type="coiled-coil region" evidence="3">
    <location>
        <begin position="568"/>
        <end position="595"/>
    </location>
</feature>
<evidence type="ECO:0000256" key="2">
    <source>
        <dbReference type="ARBA" id="ARBA00023172"/>
    </source>
</evidence>
<evidence type="ECO:0000256" key="3">
    <source>
        <dbReference type="SAM" id="Coils"/>
    </source>
</evidence>
<evidence type="ECO:0000313" key="6">
    <source>
        <dbReference type="Proteomes" id="UP000315017"/>
    </source>
</evidence>
<dbReference type="PANTHER" id="PTHR30461:SF2">
    <property type="entry name" value="SERINE RECOMBINASE PINE-RELATED"/>
    <property type="match status" value="1"/>
</dbReference>
<dbReference type="SUPFAM" id="SSF53041">
    <property type="entry name" value="Resolvase-like"/>
    <property type="match status" value="1"/>
</dbReference>
<dbReference type="SMART" id="SM00857">
    <property type="entry name" value="Resolvase"/>
    <property type="match status" value="1"/>
</dbReference>
<name>A0A517Y7P0_9BACT</name>
<evidence type="ECO:0000256" key="1">
    <source>
        <dbReference type="ARBA" id="ARBA00023125"/>
    </source>
</evidence>
<dbReference type="CDD" id="cd00338">
    <property type="entry name" value="Ser_Recombinase"/>
    <property type="match status" value="1"/>
</dbReference>
<feature type="domain" description="Recombinase" evidence="4">
    <location>
        <begin position="298"/>
        <end position="433"/>
    </location>
</feature>
<organism evidence="5 6">
    <name type="scientific">Anatilimnocola aggregata</name>
    <dbReference type="NCBI Taxonomy" id="2528021"/>
    <lineage>
        <taxon>Bacteria</taxon>
        <taxon>Pseudomonadati</taxon>
        <taxon>Planctomycetota</taxon>
        <taxon>Planctomycetia</taxon>
        <taxon>Pirellulales</taxon>
        <taxon>Pirellulaceae</taxon>
        <taxon>Anatilimnocola</taxon>
    </lineage>
</organism>